<proteinExistence type="inferred from homology"/>
<keyword evidence="5" id="KW-0732">Signal</keyword>
<dbReference type="PANTHER" id="PTHR21066">
    <property type="entry name" value="ODORANT-BINDING PROTEIN 59A-RELATED"/>
    <property type="match status" value="1"/>
</dbReference>
<evidence type="ECO:0000256" key="3">
    <source>
        <dbReference type="ARBA" id="ARBA00022525"/>
    </source>
</evidence>
<feature type="compositionally biased region" description="Low complexity" evidence="4">
    <location>
        <begin position="83"/>
        <end position="100"/>
    </location>
</feature>
<evidence type="ECO:0000256" key="2">
    <source>
        <dbReference type="ARBA" id="ARBA00008098"/>
    </source>
</evidence>
<keyword evidence="7" id="KW-1185">Reference proteome</keyword>
<evidence type="ECO:0000256" key="5">
    <source>
        <dbReference type="SAM" id="SignalP"/>
    </source>
</evidence>
<keyword evidence="3" id="KW-0964">Secreted</keyword>
<feature type="region of interest" description="Disordered" evidence="4">
    <location>
        <begin position="62"/>
        <end position="100"/>
    </location>
</feature>
<evidence type="ECO:0000256" key="4">
    <source>
        <dbReference type="SAM" id="MobiDB-lite"/>
    </source>
</evidence>
<dbReference type="GO" id="GO:0005549">
    <property type="term" value="F:odorant binding"/>
    <property type="evidence" value="ECO:0007669"/>
    <property type="project" value="InterPro"/>
</dbReference>
<dbReference type="InterPro" id="IPR006170">
    <property type="entry name" value="PBP/GOBP"/>
</dbReference>
<dbReference type="InterPro" id="IPR036728">
    <property type="entry name" value="PBP_GOBP_sf"/>
</dbReference>
<dbReference type="InterPro" id="IPR052295">
    <property type="entry name" value="Odorant-binding_protein"/>
</dbReference>
<protein>
    <submittedName>
        <fullName evidence="6">Uncharacterized protein</fullName>
    </submittedName>
</protein>
<dbReference type="OrthoDB" id="8194482at2759"/>
<organism evidence="6 7">
    <name type="scientific">Phyllotreta striolata</name>
    <name type="common">Striped flea beetle</name>
    <name type="synonym">Crioceris striolata</name>
    <dbReference type="NCBI Taxonomy" id="444603"/>
    <lineage>
        <taxon>Eukaryota</taxon>
        <taxon>Metazoa</taxon>
        <taxon>Ecdysozoa</taxon>
        <taxon>Arthropoda</taxon>
        <taxon>Hexapoda</taxon>
        <taxon>Insecta</taxon>
        <taxon>Pterygota</taxon>
        <taxon>Neoptera</taxon>
        <taxon>Endopterygota</taxon>
        <taxon>Coleoptera</taxon>
        <taxon>Polyphaga</taxon>
        <taxon>Cucujiformia</taxon>
        <taxon>Chrysomeloidea</taxon>
        <taxon>Chrysomelidae</taxon>
        <taxon>Galerucinae</taxon>
        <taxon>Alticini</taxon>
        <taxon>Phyllotreta</taxon>
    </lineage>
</organism>
<feature type="chain" id="PRO_5040124292" evidence="5">
    <location>
        <begin position="21"/>
        <end position="193"/>
    </location>
</feature>
<comment type="similarity">
    <text evidence="2">Belongs to the PBP/GOBP family.</text>
</comment>
<evidence type="ECO:0000256" key="1">
    <source>
        <dbReference type="ARBA" id="ARBA00004613"/>
    </source>
</evidence>
<reference evidence="6" key="1">
    <citation type="submission" date="2022-01" db="EMBL/GenBank/DDBJ databases">
        <authorList>
            <person name="King R."/>
        </authorList>
    </citation>
    <scope>NUCLEOTIDE SEQUENCE</scope>
</reference>
<name>A0A9N9TJ69_PHYSR</name>
<accession>A0A9N9TJ69</accession>
<evidence type="ECO:0000313" key="7">
    <source>
        <dbReference type="Proteomes" id="UP001153712"/>
    </source>
</evidence>
<feature type="signal peptide" evidence="5">
    <location>
        <begin position="1"/>
        <end position="20"/>
    </location>
</feature>
<gene>
    <name evidence="6" type="ORF">PHYEVI_LOCUS3589</name>
</gene>
<dbReference type="EMBL" id="OU900106">
    <property type="protein sequence ID" value="CAG9857180.1"/>
    <property type="molecule type" value="Genomic_DNA"/>
</dbReference>
<dbReference type="SUPFAM" id="SSF47565">
    <property type="entry name" value="Insect pheromone/odorant-binding proteins"/>
    <property type="match status" value="1"/>
</dbReference>
<dbReference type="Proteomes" id="UP001153712">
    <property type="component" value="Chromosome 13"/>
</dbReference>
<dbReference type="Pfam" id="PF01395">
    <property type="entry name" value="PBP_GOBP"/>
    <property type="match status" value="1"/>
</dbReference>
<dbReference type="AlphaFoldDB" id="A0A9N9TJ69"/>
<sequence length="193" mass="21151">MRVVLFMFFCCIVHLGVLTALKCDIAHNNGDQIKQALSACMKNSESAEKLWEMTIGPGKAASAEVETVQTDSKARHKRDDNSTKSSSTEETTTANPTSTNSSEECVVHCVLAQMELVDVNNLPDHSKITEGLLRGVNQRELYNFLQDSIDECYQAVNEANNLDLCGYSNKLVKCLADKGKSNCADWPAGALPF</sequence>
<dbReference type="Gene3D" id="1.10.238.20">
    <property type="entry name" value="Pheromone/general odorant binding protein domain"/>
    <property type="match status" value="1"/>
</dbReference>
<dbReference type="GO" id="GO:0005576">
    <property type="term" value="C:extracellular region"/>
    <property type="evidence" value="ECO:0007669"/>
    <property type="project" value="UniProtKB-SubCell"/>
</dbReference>
<comment type="subcellular location">
    <subcellularLocation>
        <location evidence="1">Secreted</location>
    </subcellularLocation>
</comment>
<evidence type="ECO:0000313" key="6">
    <source>
        <dbReference type="EMBL" id="CAG9857180.1"/>
    </source>
</evidence>
<dbReference type="PANTHER" id="PTHR21066:SF9">
    <property type="entry name" value="ODORANT-BINDING PROTEIN 59A"/>
    <property type="match status" value="1"/>
</dbReference>